<keyword evidence="2" id="KW-0813">Transport</keyword>
<evidence type="ECO:0000313" key="7">
    <source>
        <dbReference type="Proteomes" id="UP000464214"/>
    </source>
</evidence>
<dbReference type="PANTHER" id="PTHR43335">
    <property type="entry name" value="ABC TRANSPORTER, ATP-BINDING PROTEIN"/>
    <property type="match status" value="1"/>
</dbReference>
<reference evidence="6 7" key="1">
    <citation type="submission" date="2020-01" db="EMBL/GenBank/DDBJ databases">
        <authorList>
            <person name="Kim M."/>
        </authorList>
    </citation>
    <scope>NUCLEOTIDE SEQUENCE [LARGE SCALE GENOMIC DNA]</scope>
    <source>
        <strain evidence="6 7">BT10</strain>
    </source>
</reference>
<protein>
    <submittedName>
        <fullName evidence="6">ATP-binding cassette domain-containing protein</fullName>
    </submittedName>
</protein>
<evidence type="ECO:0000313" key="6">
    <source>
        <dbReference type="EMBL" id="QHL88901.1"/>
    </source>
</evidence>
<dbReference type="InterPro" id="IPR003439">
    <property type="entry name" value="ABC_transporter-like_ATP-bd"/>
</dbReference>
<feature type="domain" description="ABC transporter" evidence="5">
    <location>
        <begin position="5"/>
        <end position="228"/>
    </location>
</feature>
<dbReference type="InterPro" id="IPR017871">
    <property type="entry name" value="ABC_transporter-like_CS"/>
</dbReference>
<evidence type="ECO:0000256" key="3">
    <source>
        <dbReference type="ARBA" id="ARBA00022741"/>
    </source>
</evidence>
<name>A0A6P1P3E4_9BACT</name>
<keyword evidence="4 6" id="KW-0067">ATP-binding</keyword>
<dbReference type="InterPro" id="IPR027417">
    <property type="entry name" value="P-loop_NTPase"/>
</dbReference>
<dbReference type="InterPro" id="IPR003593">
    <property type="entry name" value="AAA+_ATPase"/>
</dbReference>
<dbReference type="Proteomes" id="UP000464214">
    <property type="component" value="Chromosome"/>
</dbReference>
<dbReference type="SUPFAM" id="SSF52540">
    <property type="entry name" value="P-loop containing nucleoside triphosphate hydrolases"/>
    <property type="match status" value="1"/>
</dbReference>
<dbReference type="KEGG" id="nib:GU926_16285"/>
<dbReference type="SMART" id="SM00382">
    <property type="entry name" value="AAA"/>
    <property type="match status" value="1"/>
</dbReference>
<sequence>MANVLDIQGLSKRYKSVQALDQLSISVPEGSIYGLLGPNGSGKTTTLGIVLDVINPTAGTFRWFGEAPSKSTKRRIGALLETPNFYPYLNGFQNLRITADIKQVPHAQIQHVLETVGLAHRQHNDFKGYSLGMKQRLAIGAALLGDPEVLVLDEPTNGLDPEGIAEVRELILNVAQQGKTILLASHLLDEVEKVCTHMAVLRAGKLKVEGPVQSIMATNDLVFINGGASLEQLVQIAQGLPLVAEARVLQQQVQLTLQQGASSSDLNRAFFEAGIALGQLNVRKKSLESQFMEIIKADTAV</sequence>
<dbReference type="EMBL" id="CP047897">
    <property type="protein sequence ID" value="QHL88901.1"/>
    <property type="molecule type" value="Genomic_DNA"/>
</dbReference>
<comment type="similarity">
    <text evidence="1">Belongs to the ABC transporter superfamily.</text>
</comment>
<evidence type="ECO:0000256" key="4">
    <source>
        <dbReference type="ARBA" id="ARBA00022840"/>
    </source>
</evidence>
<evidence type="ECO:0000259" key="5">
    <source>
        <dbReference type="PROSITE" id="PS50893"/>
    </source>
</evidence>
<gene>
    <name evidence="6" type="ORF">GU926_16285</name>
</gene>
<dbReference type="GO" id="GO:0005524">
    <property type="term" value="F:ATP binding"/>
    <property type="evidence" value="ECO:0007669"/>
    <property type="project" value="UniProtKB-KW"/>
</dbReference>
<dbReference type="PANTHER" id="PTHR43335:SF2">
    <property type="entry name" value="ABC TRANSPORTER, ATP-BINDING PROTEIN"/>
    <property type="match status" value="1"/>
</dbReference>
<dbReference type="Pfam" id="PF00005">
    <property type="entry name" value="ABC_tran"/>
    <property type="match status" value="1"/>
</dbReference>
<dbReference type="RefSeq" id="WP_160693733.1">
    <property type="nucleotide sequence ID" value="NZ_CP047897.1"/>
</dbReference>
<organism evidence="6 7">
    <name type="scientific">Nibribacter ruber</name>
    <dbReference type="NCBI Taxonomy" id="2698458"/>
    <lineage>
        <taxon>Bacteria</taxon>
        <taxon>Pseudomonadati</taxon>
        <taxon>Bacteroidota</taxon>
        <taxon>Cytophagia</taxon>
        <taxon>Cytophagales</taxon>
        <taxon>Hymenobacteraceae</taxon>
        <taxon>Nibribacter</taxon>
    </lineage>
</organism>
<dbReference type="PROSITE" id="PS00211">
    <property type="entry name" value="ABC_TRANSPORTER_1"/>
    <property type="match status" value="1"/>
</dbReference>
<accession>A0A6P1P3E4</accession>
<evidence type="ECO:0000256" key="2">
    <source>
        <dbReference type="ARBA" id="ARBA00022448"/>
    </source>
</evidence>
<proteinExistence type="inferred from homology"/>
<dbReference type="Gene3D" id="3.40.50.300">
    <property type="entry name" value="P-loop containing nucleotide triphosphate hydrolases"/>
    <property type="match status" value="1"/>
</dbReference>
<keyword evidence="7" id="KW-1185">Reference proteome</keyword>
<dbReference type="GO" id="GO:0016887">
    <property type="term" value="F:ATP hydrolysis activity"/>
    <property type="evidence" value="ECO:0007669"/>
    <property type="project" value="InterPro"/>
</dbReference>
<evidence type="ECO:0000256" key="1">
    <source>
        <dbReference type="ARBA" id="ARBA00005417"/>
    </source>
</evidence>
<keyword evidence="3" id="KW-0547">Nucleotide-binding</keyword>
<dbReference type="PROSITE" id="PS50893">
    <property type="entry name" value="ABC_TRANSPORTER_2"/>
    <property type="match status" value="1"/>
</dbReference>
<dbReference type="AlphaFoldDB" id="A0A6P1P3E4"/>